<evidence type="ECO:0000313" key="2">
    <source>
        <dbReference type="EMBL" id="KAK7605429.1"/>
    </source>
</evidence>
<dbReference type="Proteomes" id="UP001367676">
    <property type="component" value="Unassembled WGS sequence"/>
</dbReference>
<dbReference type="InterPro" id="IPR036259">
    <property type="entry name" value="MFS_trans_sf"/>
</dbReference>
<accession>A0AAN9U3E6</accession>
<dbReference type="SUPFAM" id="SSF103473">
    <property type="entry name" value="MFS general substrate transporter"/>
    <property type="match status" value="1"/>
</dbReference>
<gene>
    <name evidence="2" type="ORF">V9T40_007287</name>
</gene>
<evidence type="ECO:0000256" key="1">
    <source>
        <dbReference type="SAM" id="Phobius"/>
    </source>
</evidence>
<keyword evidence="3" id="KW-1185">Reference proteome</keyword>
<evidence type="ECO:0008006" key="4">
    <source>
        <dbReference type="Google" id="ProtNLM"/>
    </source>
</evidence>
<proteinExistence type="predicted"/>
<comment type="caution">
    <text evidence="2">The sequence shown here is derived from an EMBL/GenBank/DDBJ whole genome shotgun (WGS) entry which is preliminary data.</text>
</comment>
<feature type="transmembrane region" description="Helical" evidence="1">
    <location>
        <begin position="45"/>
        <end position="71"/>
    </location>
</feature>
<keyword evidence="1" id="KW-0472">Membrane</keyword>
<protein>
    <recommendedName>
        <fullName evidence="4">Major facilitator superfamily (MFS) profile domain-containing protein</fullName>
    </recommendedName>
</protein>
<evidence type="ECO:0000313" key="3">
    <source>
        <dbReference type="Proteomes" id="UP001367676"/>
    </source>
</evidence>
<dbReference type="EMBL" id="JBBCAQ010000002">
    <property type="protein sequence ID" value="KAK7605429.1"/>
    <property type="molecule type" value="Genomic_DNA"/>
</dbReference>
<dbReference type="Gene3D" id="1.20.1250.20">
    <property type="entry name" value="MFS general substrate transporter like domains"/>
    <property type="match status" value="1"/>
</dbReference>
<sequence length="79" mass="8714">MGDPALSYSDFLRLKFISVCRLGGSGPVIWSYFAEFQPKQKRGSMLSSMAAFWTLGNLFVASGGLMCLFLPNTTREPLT</sequence>
<dbReference type="AlphaFoldDB" id="A0AAN9U3E6"/>
<keyword evidence="1" id="KW-1133">Transmembrane helix</keyword>
<feature type="transmembrane region" description="Helical" evidence="1">
    <location>
        <begin position="12"/>
        <end position="33"/>
    </location>
</feature>
<reference evidence="2 3" key="1">
    <citation type="submission" date="2024-03" db="EMBL/GenBank/DDBJ databases">
        <title>Adaptation during the transition from Ophiocordyceps entomopathogen to insect associate is accompanied by gene loss and intensified selection.</title>
        <authorList>
            <person name="Ward C.M."/>
            <person name="Onetto C.A."/>
            <person name="Borneman A.R."/>
        </authorList>
    </citation>
    <scope>NUCLEOTIDE SEQUENCE [LARGE SCALE GENOMIC DNA]</scope>
    <source>
        <strain evidence="2">AWRI1</strain>
        <tissue evidence="2">Single Adult Female</tissue>
    </source>
</reference>
<organism evidence="2 3">
    <name type="scientific">Parthenolecanium corni</name>
    <dbReference type="NCBI Taxonomy" id="536013"/>
    <lineage>
        <taxon>Eukaryota</taxon>
        <taxon>Metazoa</taxon>
        <taxon>Ecdysozoa</taxon>
        <taxon>Arthropoda</taxon>
        <taxon>Hexapoda</taxon>
        <taxon>Insecta</taxon>
        <taxon>Pterygota</taxon>
        <taxon>Neoptera</taxon>
        <taxon>Paraneoptera</taxon>
        <taxon>Hemiptera</taxon>
        <taxon>Sternorrhyncha</taxon>
        <taxon>Coccoidea</taxon>
        <taxon>Coccidae</taxon>
        <taxon>Parthenolecanium</taxon>
    </lineage>
</organism>
<name>A0AAN9U3E6_9HEMI</name>
<keyword evidence="1" id="KW-0812">Transmembrane</keyword>